<feature type="signal peptide" evidence="18">
    <location>
        <begin position="1"/>
        <end position="20"/>
    </location>
</feature>
<feature type="transmembrane region" description="Helical" evidence="17">
    <location>
        <begin position="86"/>
        <end position="104"/>
    </location>
</feature>
<dbReference type="InterPro" id="IPR044880">
    <property type="entry name" value="NCX_ion-bd_dom_sf"/>
</dbReference>
<evidence type="ECO:0000259" key="19">
    <source>
        <dbReference type="PROSITE" id="PS50222"/>
    </source>
</evidence>
<dbReference type="FunFam" id="1.20.1420.30:FF:000019">
    <property type="entry name" value="Sodium/calcium exchanger NCL2"/>
    <property type="match status" value="1"/>
</dbReference>
<feature type="transmembrane region" description="Helical" evidence="17">
    <location>
        <begin position="50"/>
        <end position="74"/>
    </location>
</feature>
<reference evidence="20" key="1">
    <citation type="submission" date="2019-11" db="EMBL/GenBank/DDBJ databases">
        <authorList>
            <person name="Liu Y."/>
            <person name="Hou J."/>
            <person name="Li T.-Q."/>
            <person name="Guan C.-H."/>
            <person name="Wu X."/>
            <person name="Wu H.-Z."/>
            <person name="Ling F."/>
            <person name="Zhang R."/>
            <person name="Shi X.-G."/>
            <person name="Ren J.-P."/>
            <person name="Chen E.-F."/>
            <person name="Sun J.-M."/>
        </authorList>
    </citation>
    <scope>NUCLEOTIDE SEQUENCE</scope>
    <source>
        <strain evidence="20">Adult_tree_wgs_1</strain>
        <tissue evidence="20">Leaves</tissue>
    </source>
</reference>
<comment type="subcellular location">
    <subcellularLocation>
        <location evidence="1">Cell membrane</location>
        <topology evidence="1">Multi-pass membrane protein</topology>
    </subcellularLocation>
</comment>
<feature type="transmembrane region" description="Helical" evidence="17">
    <location>
        <begin position="158"/>
        <end position="181"/>
    </location>
</feature>
<keyword evidence="18" id="KW-0732">Signal</keyword>
<evidence type="ECO:0000256" key="15">
    <source>
        <dbReference type="ARBA" id="ARBA00023136"/>
    </source>
</evidence>
<keyword evidence="10" id="KW-0106">Calcium</keyword>
<dbReference type="Gene3D" id="1.20.1420.30">
    <property type="entry name" value="NCX, central ion-binding region"/>
    <property type="match status" value="1"/>
</dbReference>
<keyword evidence="5" id="KW-1003">Cell membrane</keyword>
<evidence type="ECO:0000256" key="6">
    <source>
        <dbReference type="ARBA" id="ARBA00022568"/>
    </source>
</evidence>
<keyword evidence="16" id="KW-0739">Sodium transport</keyword>
<dbReference type="EMBL" id="WJXA01000004">
    <property type="protein sequence ID" value="KAF7144812.1"/>
    <property type="molecule type" value="Genomic_DNA"/>
</dbReference>
<dbReference type="CDD" id="cd00051">
    <property type="entry name" value="EFh"/>
    <property type="match status" value="1"/>
</dbReference>
<evidence type="ECO:0000256" key="1">
    <source>
        <dbReference type="ARBA" id="ARBA00004651"/>
    </source>
</evidence>
<sequence length="593" mass="64388">MHNNRPFLLSLLLCAVVAHGRLISDGGLHQPAELLRLKPSAAASSCDQTYGFLPCTTTVLGNLFLILAYGYLMYLGATYLSSGSEMLLEILGPGIIGGLFLPILGALPDAMLILGTNLCISIHLPISYLCNSSFLICCLCAVSGLSGSTTTAQSQVSVGMGLLAGSTVMLLTVIWGTCVVVGKCDLRDSLAIDGKDTVGFSLTGSGVSTDIWTSYAARIMAVSVVPFLVVQLPQLMSSTSGRHLAVLIALVVSLSLLIAYCVYQVFQPWIQRRKLEYAKHKHVMSGVLRHLRKHALGRLRRDDGKPNEEVIQTLFNSIDGNKDGSISATEMRAFIVGVQFDEVNLDMDDAINKVMSDFDTSHDGRIDFPEFVNGISKWLGEAKSSGVDSHDAGPDTIKYLDHFHMQTKKEHDHLGDQSLVDQSDEMVKGVEKPKWTSIKAALLLLLGTLIAAAFADPLVDAVDNFSDATSIPSFFISFIVLPLATNSSESVSAIIFASRKKRRSASLTFSELYGAATMNNLLCLAVFLALVYIRDLTWDFSAEVLVIVVVCLVMGAFASFRTTFPLWTSFVAFLLYPFSLALVYVLDYILGWS</sequence>
<evidence type="ECO:0000256" key="3">
    <source>
        <dbReference type="ARBA" id="ARBA00022448"/>
    </source>
</evidence>
<evidence type="ECO:0000256" key="18">
    <source>
        <dbReference type="SAM" id="SignalP"/>
    </source>
</evidence>
<dbReference type="GO" id="GO:0015369">
    <property type="term" value="F:calcium:proton antiporter activity"/>
    <property type="evidence" value="ECO:0007669"/>
    <property type="project" value="UniProtKB-ARBA"/>
</dbReference>
<evidence type="ECO:0000256" key="2">
    <source>
        <dbReference type="ARBA" id="ARBA00008170"/>
    </source>
</evidence>
<feature type="transmembrane region" description="Helical" evidence="17">
    <location>
        <begin position="436"/>
        <end position="455"/>
    </location>
</feature>
<evidence type="ECO:0000256" key="7">
    <source>
        <dbReference type="ARBA" id="ARBA00022692"/>
    </source>
</evidence>
<keyword evidence="12" id="KW-0346">Stress response</keyword>
<evidence type="ECO:0000256" key="11">
    <source>
        <dbReference type="ARBA" id="ARBA00022989"/>
    </source>
</evidence>
<dbReference type="InterPro" id="IPR002048">
    <property type="entry name" value="EF_hand_dom"/>
</dbReference>
<evidence type="ECO:0000256" key="4">
    <source>
        <dbReference type="ARBA" id="ARBA00022449"/>
    </source>
</evidence>
<evidence type="ECO:0000256" key="13">
    <source>
        <dbReference type="ARBA" id="ARBA00023053"/>
    </source>
</evidence>
<feature type="transmembrane region" description="Helical" evidence="17">
    <location>
        <begin position="133"/>
        <end position="152"/>
    </location>
</feature>
<evidence type="ECO:0000256" key="12">
    <source>
        <dbReference type="ARBA" id="ARBA00023016"/>
    </source>
</evidence>
<dbReference type="PANTHER" id="PTHR31503">
    <property type="entry name" value="VACUOLAR CALCIUM ION TRANSPORTER"/>
    <property type="match status" value="1"/>
</dbReference>
<evidence type="ECO:0000256" key="16">
    <source>
        <dbReference type="ARBA" id="ARBA00023201"/>
    </source>
</evidence>
<keyword evidence="13" id="KW-0915">Sodium</keyword>
<evidence type="ECO:0000256" key="8">
    <source>
        <dbReference type="ARBA" id="ARBA00022723"/>
    </source>
</evidence>
<dbReference type="Pfam" id="PF01699">
    <property type="entry name" value="Na_Ca_ex"/>
    <property type="match status" value="1"/>
</dbReference>
<feature type="transmembrane region" description="Helical" evidence="17">
    <location>
        <begin position="509"/>
        <end position="534"/>
    </location>
</feature>
<comment type="similarity">
    <text evidence="2">Belongs to the Ca(2+):cation antiporter (CaCA) (TC 2.A.19) family.</text>
</comment>
<dbReference type="PROSITE" id="PS50222">
    <property type="entry name" value="EF_HAND_2"/>
    <property type="match status" value="2"/>
</dbReference>
<dbReference type="GO" id="GO:0006814">
    <property type="term" value="P:sodium ion transport"/>
    <property type="evidence" value="ECO:0007669"/>
    <property type="project" value="UniProtKB-KW"/>
</dbReference>
<feature type="domain" description="EF-hand" evidence="19">
    <location>
        <begin position="346"/>
        <end position="381"/>
    </location>
</feature>
<evidence type="ECO:0000256" key="10">
    <source>
        <dbReference type="ARBA" id="ARBA00022837"/>
    </source>
</evidence>
<dbReference type="AlphaFoldDB" id="A0A834H1Y1"/>
<keyword evidence="11 17" id="KW-1133">Transmembrane helix</keyword>
<keyword evidence="6" id="KW-0109">Calcium transport</keyword>
<keyword evidence="4" id="KW-0050">Antiport</keyword>
<keyword evidence="21" id="KW-1185">Reference proteome</keyword>
<dbReference type="Gene3D" id="1.10.238.10">
    <property type="entry name" value="EF-hand"/>
    <property type="match status" value="1"/>
</dbReference>
<keyword evidence="3" id="KW-0813">Transport</keyword>
<organism evidence="20 21">
    <name type="scientific">Rhododendron simsii</name>
    <name type="common">Sims's rhododendron</name>
    <dbReference type="NCBI Taxonomy" id="118357"/>
    <lineage>
        <taxon>Eukaryota</taxon>
        <taxon>Viridiplantae</taxon>
        <taxon>Streptophyta</taxon>
        <taxon>Embryophyta</taxon>
        <taxon>Tracheophyta</taxon>
        <taxon>Spermatophyta</taxon>
        <taxon>Magnoliopsida</taxon>
        <taxon>eudicotyledons</taxon>
        <taxon>Gunneridae</taxon>
        <taxon>Pentapetalae</taxon>
        <taxon>asterids</taxon>
        <taxon>Ericales</taxon>
        <taxon>Ericaceae</taxon>
        <taxon>Ericoideae</taxon>
        <taxon>Rhodoreae</taxon>
        <taxon>Rhododendron</taxon>
    </lineage>
</organism>
<feature type="transmembrane region" description="Helical" evidence="17">
    <location>
        <begin position="244"/>
        <end position="266"/>
    </location>
</feature>
<keyword evidence="15 17" id="KW-0472">Membrane</keyword>
<dbReference type="SUPFAM" id="SSF47473">
    <property type="entry name" value="EF-hand"/>
    <property type="match status" value="1"/>
</dbReference>
<dbReference type="InterPro" id="IPR018247">
    <property type="entry name" value="EF_Hand_1_Ca_BS"/>
</dbReference>
<dbReference type="PROSITE" id="PS00018">
    <property type="entry name" value="EF_HAND_1"/>
    <property type="match status" value="2"/>
</dbReference>
<feature type="transmembrane region" description="Helical" evidence="17">
    <location>
        <begin position="540"/>
        <end position="558"/>
    </location>
</feature>
<evidence type="ECO:0000256" key="14">
    <source>
        <dbReference type="ARBA" id="ARBA00023065"/>
    </source>
</evidence>
<keyword evidence="7 17" id="KW-0812">Transmembrane</keyword>
<name>A0A834H1Y1_RHOSS</name>
<dbReference type="GO" id="GO:0005774">
    <property type="term" value="C:vacuolar membrane"/>
    <property type="evidence" value="ECO:0007669"/>
    <property type="project" value="UniProtKB-ARBA"/>
</dbReference>
<feature type="transmembrane region" description="Helical" evidence="17">
    <location>
        <begin position="570"/>
        <end position="590"/>
    </location>
</feature>
<dbReference type="GO" id="GO:0006874">
    <property type="term" value="P:intracellular calcium ion homeostasis"/>
    <property type="evidence" value="ECO:0007669"/>
    <property type="project" value="TreeGrafter"/>
</dbReference>
<dbReference type="GO" id="GO:0005509">
    <property type="term" value="F:calcium ion binding"/>
    <property type="evidence" value="ECO:0007669"/>
    <property type="project" value="InterPro"/>
</dbReference>
<evidence type="ECO:0000256" key="5">
    <source>
        <dbReference type="ARBA" id="ARBA00022475"/>
    </source>
</evidence>
<keyword evidence="8" id="KW-0479">Metal-binding</keyword>
<dbReference type="PANTHER" id="PTHR31503:SF36">
    <property type="entry name" value="SODIUM_CALCIUM EXCHANGER MEMBRANE REGION DOMAIN-CONTAINING PROTEIN"/>
    <property type="match status" value="1"/>
</dbReference>
<keyword evidence="9" id="KW-0677">Repeat</keyword>
<evidence type="ECO:0000256" key="9">
    <source>
        <dbReference type="ARBA" id="ARBA00022737"/>
    </source>
</evidence>
<keyword evidence="14" id="KW-0406">Ion transport</keyword>
<accession>A0A834H1Y1</accession>
<gene>
    <name evidence="20" type="ORF">RHSIM_Rhsim04G0023900</name>
</gene>
<dbReference type="Proteomes" id="UP000626092">
    <property type="component" value="Unassembled WGS sequence"/>
</dbReference>
<feature type="domain" description="EF-hand" evidence="19">
    <location>
        <begin position="306"/>
        <end position="341"/>
    </location>
</feature>
<dbReference type="Pfam" id="PF13499">
    <property type="entry name" value="EF-hand_7"/>
    <property type="match status" value="1"/>
</dbReference>
<dbReference type="OrthoDB" id="26525at2759"/>
<dbReference type="InterPro" id="IPR004713">
    <property type="entry name" value="CaH_exchang"/>
</dbReference>
<dbReference type="InterPro" id="IPR004837">
    <property type="entry name" value="NaCa_Exmemb"/>
</dbReference>
<feature type="chain" id="PRO_5032744467" description="EF-hand domain-containing protein" evidence="18">
    <location>
        <begin position="21"/>
        <end position="593"/>
    </location>
</feature>
<feature type="transmembrane region" description="Helical" evidence="17">
    <location>
        <begin position="475"/>
        <end position="497"/>
    </location>
</feature>
<evidence type="ECO:0000256" key="17">
    <source>
        <dbReference type="SAM" id="Phobius"/>
    </source>
</evidence>
<comment type="caution">
    <text evidence="20">The sequence shown here is derived from an EMBL/GenBank/DDBJ whole genome shotgun (WGS) entry which is preliminary data.</text>
</comment>
<evidence type="ECO:0000313" key="20">
    <source>
        <dbReference type="EMBL" id="KAF7144812.1"/>
    </source>
</evidence>
<dbReference type="SMART" id="SM00054">
    <property type="entry name" value="EFh"/>
    <property type="match status" value="2"/>
</dbReference>
<dbReference type="GO" id="GO:0005886">
    <property type="term" value="C:plasma membrane"/>
    <property type="evidence" value="ECO:0007669"/>
    <property type="project" value="UniProtKB-SubCell"/>
</dbReference>
<proteinExistence type="inferred from homology"/>
<dbReference type="InterPro" id="IPR011992">
    <property type="entry name" value="EF-hand-dom_pair"/>
</dbReference>
<protein>
    <recommendedName>
        <fullName evidence="19">EF-hand domain-containing protein</fullName>
    </recommendedName>
</protein>
<evidence type="ECO:0000313" key="21">
    <source>
        <dbReference type="Proteomes" id="UP000626092"/>
    </source>
</evidence>